<organism evidence="1 2">
    <name type="scientific">Portunus trituberculatus</name>
    <name type="common">Swimming crab</name>
    <name type="synonym">Neptunus trituberculatus</name>
    <dbReference type="NCBI Taxonomy" id="210409"/>
    <lineage>
        <taxon>Eukaryota</taxon>
        <taxon>Metazoa</taxon>
        <taxon>Ecdysozoa</taxon>
        <taxon>Arthropoda</taxon>
        <taxon>Crustacea</taxon>
        <taxon>Multicrustacea</taxon>
        <taxon>Malacostraca</taxon>
        <taxon>Eumalacostraca</taxon>
        <taxon>Eucarida</taxon>
        <taxon>Decapoda</taxon>
        <taxon>Pleocyemata</taxon>
        <taxon>Brachyura</taxon>
        <taxon>Eubrachyura</taxon>
        <taxon>Portunoidea</taxon>
        <taxon>Portunidae</taxon>
        <taxon>Portuninae</taxon>
        <taxon>Portunus</taxon>
    </lineage>
</organism>
<evidence type="ECO:0000313" key="1">
    <source>
        <dbReference type="EMBL" id="MPC33934.1"/>
    </source>
</evidence>
<keyword evidence="2" id="KW-1185">Reference proteome</keyword>
<name>A0A5B7END8_PORTR</name>
<reference evidence="1 2" key="1">
    <citation type="submission" date="2019-05" db="EMBL/GenBank/DDBJ databases">
        <title>Another draft genome of Portunus trituberculatus and its Hox gene families provides insights of decapod evolution.</title>
        <authorList>
            <person name="Jeong J.-H."/>
            <person name="Song I."/>
            <person name="Kim S."/>
            <person name="Choi T."/>
            <person name="Kim D."/>
            <person name="Ryu S."/>
            <person name="Kim W."/>
        </authorList>
    </citation>
    <scope>NUCLEOTIDE SEQUENCE [LARGE SCALE GENOMIC DNA]</scope>
    <source>
        <tissue evidence="1">Muscle</tissue>
    </source>
</reference>
<protein>
    <submittedName>
        <fullName evidence="1">Uncharacterized protein</fullName>
    </submittedName>
</protein>
<accession>A0A5B7END8</accession>
<dbReference type="AlphaFoldDB" id="A0A5B7END8"/>
<gene>
    <name evidence="1" type="ORF">E2C01_027302</name>
</gene>
<dbReference type="Proteomes" id="UP000324222">
    <property type="component" value="Unassembled WGS sequence"/>
</dbReference>
<dbReference type="EMBL" id="VSRR010002941">
    <property type="protein sequence ID" value="MPC33934.1"/>
    <property type="molecule type" value="Genomic_DNA"/>
</dbReference>
<comment type="caution">
    <text evidence="1">The sequence shown here is derived from an EMBL/GenBank/DDBJ whole genome shotgun (WGS) entry which is preliminary data.</text>
</comment>
<proteinExistence type="predicted"/>
<evidence type="ECO:0000313" key="2">
    <source>
        <dbReference type="Proteomes" id="UP000324222"/>
    </source>
</evidence>
<sequence>MSHVLQTTSFDIERVKNRQNTELRLVFEHTFGSQKPLK</sequence>